<feature type="domain" description="Secretion system C-terminal sorting" evidence="2">
    <location>
        <begin position="451"/>
        <end position="516"/>
    </location>
</feature>
<keyword evidence="4" id="KW-1185">Reference proteome</keyword>
<dbReference type="InterPro" id="IPR026444">
    <property type="entry name" value="Secre_tail"/>
</dbReference>
<evidence type="ECO:0000256" key="1">
    <source>
        <dbReference type="ARBA" id="ARBA00022729"/>
    </source>
</evidence>
<evidence type="ECO:0000313" key="3">
    <source>
        <dbReference type="EMBL" id="MBO3117093.1"/>
    </source>
</evidence>
<reference evidence="3 4" key="1">
    <citation type="submission" date="2021-03" db="EMBL/GenBank/DDBJ databases">
        <title>Winogradskyella sp. nov., isolated from costal sediment.</title>
        <authorList>
            <person name="Gao C."/>
        </authorList>
    </citation>
    <scope>NUCLEOTIDE SEQUENCE [LARGE SCALE GENOMIC DNA]</scope>
    <source>
        <strain evidence="3 4">DF17</strain>
    </source>
</reference>
<dbReference type="Pfam" id="PF18962">
    <property type="entry name" value="Por_Secre_tail"/>
    <property type="match status" value="1"/>
</dbReference>
<comment type="caution">
    <text evidence="3">The sequence shown here is derived from an EMBL/GenBank/DDBJ whole genome shotgun (WGS) entry which is preliminary data.</text>
</comment>
<dbReference type="SUPFAM" id="SSF50998">
    <property type="entry name" value="Quinoprotein alcohol dehydrogenase-like"/>
    <property type="match status" value="1"/>
</dbReference>
<dbReference type="PANTHER" id="PTHR42754:SF1">
    <property type="entry name" value="LIPOPROTEIN"/>
    <property type="match status" value="1"/>
</dbReference>
<keyword evidence="1" id="KW-0732">Signal</keyword>
<dbReference type="Proteomes" id="UP000676776">
    <property type="component" value="Unassembled WGS sequence"/>
</dbReference>
<organism evidence="3 4">
    <name type="scientific">Winogradskyella pelagia</name>
    <dbReference type="NCBI Taxonomy" id="2819984"/>
    <lineage>
        <taxon>Bacteria</taxon>
        <taxon>Pseudomonadati</taxon>
        <taxon>Bacteroidota</taxon>
        <taxon>Flavobacteriia</taxon>
        <taxon>Flavobacteriales</taxon>
        <taxon>Flavobacteriaceae</taxon>
        <taxon>Winogradskyella</taxon>
    </lineage>
</organism>
<evidence type="ECO:0000259" key="2">
    <source>
        <dbReference type="Pfam" id="PF18962"/>
    </source>
</evidence>
<dbReference type="NCBIfam" id="TIGR04183">
    <property type="entry name" value="Por_Secre_tail"/>
    <property type="match status" value="1"/>
</dbReference>
<accession>A0ABS3T2X0</accession>
<dbReference type="PANTHER" id="PTHR42754">
    <property type="entry name" value="ENDOGLUCANASE"/>
    <property type="match status" value="1"/>
</dbReference>
<name>A0ABS3T2X0_9FLAO</name>
<dbReference type="RefSeq" id="WP_208154454.1">
    <property type="nucleotide sequence ID" value="NZ_JAGEVF010000007.1"/>
</dbReference>
<gene>
    <name evidence="3" type="ORF">J4050_10055</name>
</gene>
<proteinExistence type="predicted"/>
<dbReference type="InterPro" id="IPR011047">
    <property type="entry name" value="Quinoprotein_ADH-like_sf"/>
</dbReference>
<protein>
    <submittedName>
        <fullName evidence="3">T9SS type A sorting domain-containing protein</fullName>
    </submittedName>
</protein>
<evidence type="ECO:0000313" key="4">
    <source>
        <dbReference type="Proteomes" id="UP000676776"/>
    </source>
</evidence>
<dbReference type="EMBL" id="JAGEVF010000007">
    <property type="protein sequence ID" value="MBO3117093.1"/>
    <property type="molecule type" value="Genomic_DNA"/>
</dbReference>
<sequence>MKTFIALLLFINIAYTQTTDIIWQNTINASDFDTVFTALTLSDGSSLVVATSDSNASGDKSENSNGGNDIWLIRLDAQGDILWEETLGGSLSDFINSAQETTDGGFILAGGSKSDISGDKTENNIGENDVWVIKINATGTIEWQNTIGGTNSDSARAIALTNDGGYIVSASSESGISGDKTEGRKGQIDIWLLKLNSSGTLQWQNTIGSNGDDIPTVVGQTNDGGYIIGGYSNSDAEDDKSEGVSGFNDFWVIKTDNLGVIEWENTIGGNASDILRDLVILDNDNFVLAGYSDSNISLDKTQDSRGTFDYWIVELAANGSILGQSTIGGDDEDFAFDIKVTTDGNYLIAGQSKSDTSGEKLKDSNGAIDYWPVKIDNNGTILWQETIGGNANDNLVCAAETDNGYILYGHSFSDVNGDKDENSDFIDPWIVKLNKEPTFSIEDDTLNKITVYPNPSSSIVFLNNKENELLVLMDILGNEIQRTTKSQIDISNLTSGVYLVKIFDQKKGLISVKKIIKP</sequence>